<dbReference type="AlphaFoldDB" id="A0A210QY05"/>
<feature type="transmembrane region" description="Helical" evidence="1">
    <location>
        <begin position="12"/>
        <end position="28"/>
    </location>
</feature>
<proteinExistence type="predicted"/>
<reference evidence="2 3" key="1">
    <citation type="journal article" date="2017" name="Nat. Ecol. Evol.">
        <title>Scallop genome provides insights into evolution of bilaterian karyotype and development.</title>
        <authorList>
            <person name="Wang S."/>
            <person name="Zhang J."/>
            <person name="Jiao W."/>
            <person name="Li J."/>
            <person name="Xun X."/>
            <person name="Sun Y."/>
            <person name="Guo X."/>
            <person name="Huan P."/>
            <person name="Dong B."/>
            <person name="Zhang L."/>
            <person name="Hu X."/>
            <person name="Sun X."/>
            <person name="Wang J."/>
            <person name="Zhao C."/>
            <person name="Wang Y."/>
            <person name="Wang D."/>
            <person name="Huang X."/>
            <person name="Wang R."/>
            <person name="Lv J."/>
            <person name="Li Y."/>
            <person name="Zhang Z."/>
            <person name="Liu B."/>
            <person name="Lu W."/>
            <person name="Hui Y."/>
            <person name="Liang J."/>
            <person name="Zhou Z."/>
            <person name="Hou R."/>
            <person name="Li X."/>
            <person name="Liu Y."/>
            <person name="Li H."/>
            <person name="Ning X."/>
            <person name="Lin Y."/>
            <person name="Zhao L."/>
            <person name="Xing Q."/>
            <person name="Dou J."/>
            <person name="Li Y."/>
            <person name="Mao J."/>
            <person name="Guo H."/>
            <person name="Dou H."/>
            <person name="Li T."/>
            <person name="Mu C."/>
            <person name="Jiang W."/>
            <person name="Fu Q."/>
            <person name="Fu X."/>
            <person name="Miao Y."/>
            <person name="Liu J."/>
            <person name="Yu Q."/>
            <person name="Li R."/>
            <person name="Liao H."/>
            <person name="Li X."/>
            <person name="Kong Y."/>
            <person name="Jiang Z."/>
            <person name="Chourrout D."/>
            <person name="Li R."/>
            <person name="Bao Z."/>
        </authorList>
    </citation>
    <scope>NUCLEOTIDE SEQUENCE [LARGE SCALE GENOMIC DNA]</scope>
    <source>
        <strain evidence="2 3">PY_sf001</strain>
    </source>
</reference>
<protein>
    <submittedName>
        <fullName evidence="2">Carbohydrate sulfotransferase 5</fullName>
    </submittedName>
</protein>
<organism evidence="2 3">
    <name type="scientific">Mizuhopecten yessoensis</name>
    <name type="common">Japanese scallop</name>
    <name type="synonym">Patinopecten yessoensis</name>
    <dbReference type="NCBI Taxonomy" id="6573"/>
    <lineage>
        <taxon>Eukaryota</taxon>
        <taxon>Metazoa</taxon>
        <taxon>Spiralia</taxon>
        <taxon>Lophotrochozoa</taxon>
        <taxon>Mollusca</taxon>
        <taxon>Bivalvia</taxon>
        <taxon>Autobranchia</taxon>
        <taxon>Pteriomorphia</taxon>
        <taxon>Pectinida</taxon>
        <taxon>Pectinoidea</taxon>
        <taxon>Pectinidae</taxon>
        <taxon>Mizuhopecten</taxon>
    </lineage>
</organism>
<dbReference type="PANTHER" id="PTHR10704:SF44">
    <property type="entry name" value="LD35051P-RELATED"/>
    <property type="match status" value="1"/>
</dbReference>
<dbReference type="GO" id="GO:0006044">
    <property type="term" value="P:N-acetylglucosamine metabolic process"/>
    <property type="evidence" value="ECO:0007669"/>
    <property type="project" value="TreeGrafter"/>
</dbReference>
<dbReference type="InterPro" id="IPR027417">
    <property type="entry name" value="P-loop_NTPase"/>
</dbReference>
<dbReference type="GO" id="GO:0006790">
    <property type="term" value="P:sulfur compound metabolic process"/>
    <property type="evidence" value="ECO:0007669"/>
    <property type="project" value="TreeGrafter"/>
</dbReference>
<dbReference type="PANTHER" id="PTHR10704">
    <property type="entry name" value="CARBOHYDRATE SULFOTRANSFERASE"/>
    <property type="match status" value="1"/>
</dbReference>
<comment type="caution">
    <text evidence="2">The sequence shown here is derived from an EMBL/GenBank/DDBJ whole genome shotgun (WGS) entry which is preliminary data.</text>
</comment>
<name>A0A210QY05_MIZYE</name>
<dbReference type="Pfam" id="PF13469">
    <property type="entry name" value="Sulfotransfer_3"/>
    <property type="match status" value="1"/>
</dbReference>
<dbReference type="SUPFAM" id="SSF52540">
    <property type="entry name" value="P-loop containing nucleoside triphosphate hydrolases"/>
    <property type="match status" value="1"/>
</dbReference>
<evidence type="ECO:0000313" key="3">
    <source>
        <dbReference type="Proteomes" id="UP000242188"/>
    </source>
</evidence>
<evidence type="ECO:0000256" key="1">
    <source>
        <dbReference type="SAM" id="Phobius"/>
    </source>
</evidence>
<keyword evidence="1" id="KW-0812">Transmembrane</keyword>
<keyword evidence="3" id="KW-1185">Reference proteome</keyword>
<dbReference type="OrthoDB" id="6138663at2759"/>
<keyword evidence="1" id="KW-0472">Membrane</keyword>
<sequence length="455" mass="53342">MRTVIKLRHRKKLAVILMLSVIGLWILYPRRSTLISVKAERDSDRTVEMVHRSSKDDVTERFHGDKQSKFTNVTKILILTYMRSGSSFVAESLQQGYNDTFYSFEPFWEIYKKGYITPERVCHRDNRCSMFTNELQPPEVAISILKDIFECKLDSLPEEVLHSFSKFEQLADHRRLEKCFPVLKKHRYGKIKQKTVDRMSKTRSKCTAYLERKCRLSKQRVVKSIRISLQLTKAILEKIKHLKVIHLIRDPRAILQSRRSIGEFMQESFIPNVKQLCHRMSRDIDEVRALQDVYPGRIYPLRYECLAERPDTVLRKIYSDLSLPFNPKTEDWINSYAKGITHSVMNHTNNINDVTENLSTTTNSNTDKVEHNLTISEEITSNGIRTGYNVFKTNSTVISGGWRLKIPYNDVILIDKLCSETYERIGVRSFKSQLELMDLSYSDRYNKSYTDRYCS</sequence>
<dbReference type="Proteomes" id="UP000242188">
    <property type="component" value="Unassembled WGS sequence"/>
</dbReference>
<dbReference type="GO" id="GO:0001517">
    <property type="term" value="F:N-acetylglucosamine 6-O-sulfotransferase activity"/>
    <property type="evidence" value="ECO:0007669"/>
    <property type="project" value="TreeGrafter"/>
</dbReference>
<evidence type="ECO:0000313" key="2">
    <source>
        <dbReference type="EMBL" id="OWF53613.1"/>
    </source>
</evidence>
<keyword evidence="2" id="KW-0808">Transferase</keyword>
<dbReference type="Gene3D" id="3.40.50.300">
    <property type="entry name" value="P-loop containing nucleotide triphosphate hydrolases"/>
    <property type="match status" value="1"/>
</dbReference>
<accession>A0A210QY05</accession>
<keyword evidence="1" id="KW-1133">Transmembrane helix</keyword>
<gene>
    <name evidence="2" type="ORF">KP79_PYT21737</name>
</gene>
<dbReference type="InterPro" id="IPR051135">
    <property type="entry name" value="Gal/GlcNAc/GalNAc_ST"/>
</dbReference>
<dbReference type="EMBL" id="NEDP02001299">
    <property type="protein sequence ID" value="OWF53613.1"/>
    <property type="molecule type" value="Genomic_DNA"/>
</dbReference>